<protein>
    <submittedName>
        <fullName evidence="1">Uncharacterized protein</fullName>
    </submittedName>
</protein>
<sequence length="119" mass="13253">MSLQDEKLETHKFTNTFPTSFDAVHSTSVDTHPRPAKQPLTSIDTRKGTSIDIRAAAKIQEQENIPSPTRFPFLSCVRIIMFTFFDDTVSIDVRGVVSIVVERLGSIDDDGLVSVDGWL</sequence>
<accession>A0ABQ7ENZ7</accession>
<proteinExistence type="predicted"/>
<gene>
    <name evidence="1" type="ORF">DY000_02047996</name>
</gene>
<organism evidence="1 2">
    <name type="scientific">Brassica cretica</name>
    <name type="common">Mustard</name>
    <dbReference type="NCBI Taxonomy" id="69181"/>
    <lineage>
        <taxon>Eukaryota</taxon>
        <taxon>Viridiplantae</taxon>
        <taxon>Streptophyta</taxon>
        <taxon>Embryophyta</taxon>
        <taxon>Tracheophyta</taxon>
        <taxon>Spermatophyta</taxon>
        <taxon>Magnoliopsida</taxon>
        <taxon>eudicotyledons</taxon>
        <taxon>Gunneridae</taxon>
        <taxon>Pentapetalae</taxon>
        <taxon>rosids</taxon>
        <taxon>malvids</taxon>
        <taxon>Brassicales</taxon>
        <taxon>Brassicaceae</taxon>
        <taxon>Brassiceae</taxon>
        <taxon>Brassica</taxon>
    </lineage>
</organism>
<name>A0ABQ7ENZ7_BRACR</name>
<comment type="caution">
    <text evidence="1">The sequence shown here is derived from an EMBL/GenBank/DDBJ whole genome shotgun (WGS) entry which is preliminary data.</text>
</comment>
<evidence type="ECO:0000313" key="1">
    <source>
        <dbReference type="EMBL" id="KAF3605087.1"/>
    </source>
</evidence>
<keyword evidence="2" id="KW-1185">Reference proteome</keyword>
<dbReference type="EMBL" id="QGKV02000297">
    <property type="protein sequence ID" value="KAF3605087.1"/>
    <property type="molecule type" value="Genomic_DNA"/>
</dbReference>
<dbReference type="Proteomes" id="UP000266723">
    <property type="component" value="Unassembled WGS sequence"/>
</dbReference>
<evidence type="ECO:0000313" key="2">
    <source>
        <dbReference type="Proteomes" id="UP000266723"/>
    </source>
</evidence>
<reference evidence="1 2" key="1">
    <citation type="journal article" date="2020" name="BMC Genomics">
        <title>Intraspecific diversification of the crop wild relative Brassica cretica Lam. using demographic model selection.</title>
        <authorList>
            <person name="Kioukis A."/>
            <person name="Michalopoulou V.A."/>
            <person name="Briers L."/>
            <person name="Pirintsos S."/>
            <person name="Studholme D.J."/>
            <person name="Pavlidis P."/>
            <person name="Sarris P.F."/>
        </authorList>
    </citation>
    <scope>NUCLEOTIDE SEQUENCE [LARGE SCALE GENOMIC DNA]</scope>
    <source>
        <strain evidence="2">cv. PFS-1207/04</strain>
    </source>
</reference>